<evidence type="ECO:0000256" key="4">
    <source>
        <dbReference type="ARBA" id="ARBA00022729"/>
    </source>
</evidence>
<name>A0A1G6WNK8_9FLAO</name>
<comment type="subcellular location">
    <subcellularLocation>
        <location evidence="1">Periplasm</location>
    </subcellularLocation>
</comment>
<proteinExistence type="predicted"/>
<dbReference type="RefSeq" id="WP_091865094.1">
    <property type="nucleotide sequence ID" value="NZ_FNAO01000001.1"/>
</dbReference>
<feature type="binding site" description="covalent" evidence="8">
    <location>
        <position position="83"/>
    </location>
    <ligand>
        <name>heme c</name>
        <dbReference type="ChEBI" id="CHEBI:61717"/>
        <label>1</label>
    </ligand>
</feature>
<keyword evidence="3 9" id="KW-0479">Metal-binding</keyword>
<feature type="binding site" description="axial binding residue" evidence="9">
    <location>
        <position position="263"/>
    </location>
    <ligand>
        <name>heme c</name>
        <dbReference type="ChEBI" id="CHEBI:61717"/>
        <label>2</label>
    </ligand>
    <ligandPart>
        <name>Fe</name>
        <dbReference type="ChEBI" id="CHEBI:18248"/>
    </ligandPart>
</feature>
<keyword evidence="4 10" id="KW-0732">Signal</keyword>
<feature type="binding site" description="covalent" evidence="8">
    <location>
        <position position="80"/>
    </location>
    <ligand>
        <name>heme c</name>
        <dbReference type="ChEBI" id="CHEBI:61717"/>
        <label>1</label>
    </ligand>
</feature>
<dbReference type="InterPro" id="IPR051395">
    <property type="entry name" value="Cytochrome_c_Peroxidase/MauG"/>
</dbReference>
<evidence type="ECO:0000256" key="5">
    <source>
        <dbReference type="ARBA" id="ARBA00022764"/>
    </source>
</evidence>
<dbReference type="EMBL" id="FNAO01000001">
    <property type="protein sequence ID" value="SDD66696.1"/>
    <property type="molecule type" value="Genomic_DNA"/>
</dbReference>
<dbReference type="Pfam" id="PF03150">
    <property type="entry name" value="CCP_MauG"/>
    <property type="match status" value="1"/>
</dbReference>
<dbReference type="Gene3D" id="1.10.760.10">
    <property type="entry name" value="Cytochrome c-like domain"/>
    <property type="match status" value="2"/>
</dbReference>
<dbReference type="InterPro" id="IPR004852">
    <property type="entry name" value="Di-haem_cyt_c_peroxidsae"/>
</dbReference>
<feature type="binding site" description="covalent" evidence="8">
    <location>
        <position position="259"/>
    </location>
    <ligand>
        <name>heme c</name>
        <dbReference type="ChEBI" id="CHEBI:61717"/>
        <label>2</label>
    </ligand>
</feature>
<dbReference type="PANTHER" id="PTHR30600">
    <property type="entry name" value="CYTOCHROME C PEROXIDASE-RELATED"/>
    <property type="match status" value="1"/>
</dbReference>
<accession>A0A1G6WNK8</accession>
<keyword evidence="12" id="KW-0575">Peroxidase</keyword>
<protein>
    <submittedName>
        <fullName evidence="12">Cytochrome c peroxidase</fullName>
    </submittedName>
</protein>
<feature type="signal peptide" evidence="10">
    <location>
        <begin position="1"/>
        <end position="21"/>
    </location>
</feature>
<evidence type="ECO:0000256" key="2">
    <source>
        <dbReference type="ARBA" id="ARBA00022617"/>
    </source>
</evidence>
<feature type="binding site" description="axial binding residue" evidence="9">
    <location>
        <position position="84"/>
    </location>
    <ligand>
        <name>heme c</name>
        <dbReference type="ChEBI" id="CHEBI:61717"/>
        <label>1</label>
    </ligand>
    <ligandPart>
        <name>Fe</name>
        <dbReference type="ChEBI" id="CHEBI:18248"/>
    </ligandPart>
</feature>
<gene>
    <name evidence="12" type="ORF">SAMN05421636_101358</name>
</gene>
<dbReference type="GO" id="GO:0046872">
    <property type="term" value="F:metal ion binding"/>
    <property type="evidence" value="ECO:0007669"/>
    <property type="project" value="UniProtKB-KW"/>
</dbReference>
<dbReference type="InterPro" id="IPR026259">
    <property type="entry name" value="MauG/Cytc_peroxidase"/>
</dbReference>
<organism evidence="12 13">
    <name type="scientific">Pricia antarctica</name>
    <dbReference type="NCBI Taxonomy" id="641691"/>
    <lineage>
        <taxon>Bacteria</taxon>
        <taxon>Pseudomonadati</taxon>
        <taxon>Bacteroidota</taxon>
        <taxon>Flavobacteriia</taxon>
        <taxon>Flavobacteriales</taxon>
        <taxon>Flavobacteriaceae</taxon>
        <taxon>Pricia</taxon>
    </lineage>
</organism>
<reference evidence="12 13" key="1">
    <citation type="submission" date="2016-10" db="EMBL/GenBank/DDBJ databases">
        <authorList>
            <person name="de Groot N.N."/>
        </authorList>
    </citation>
    <scope>NUCLEOTIDE SEQUENCE [LARGE SCALE GENOMIC DNA]</scope>
    <source>
        <strain evidence="12 13">DSM 23421</strain>
    </source>
</reference>
<evidence type="ECO:0000256" key="9">
    <source>
        <dbReference type="PIRSR" id="PIRSR000294-2"/>
    </source>
</evidence>
<dbReference type="InterPro" id="IPR036909">
    <property type="entry name" value="Cyt_c-like_dom_sf"/>
</dbReference>
<dbReference type="GO" id="GO:0042597">
    <property type="term" value="C:periplasmic space"/>
    <property type="evidence" value="ECO:0007669"/>
    <property type="project" value="UniProtKB-SubCell"/>
</dbReference>
<evidence type="ECO:0000256" key="1">
    <source>
        <dbReference type="ARBA" id="ARBA00004418"/>
    </source>
</evidence>
<dbReference type="GO" id="GO:0004130">
    <property type="term" value="F:cytochrome-c peroxidase activity"/>
    <property type="evidence" value="ECO:0007669"/>
    <property type="project" value="TreeGrafter"/>
</dbReference>
<keyword evidence="5" id="KW-0574">Periplasm</keyword>
<keyword evidence="7 9" id="KW-0408">Iron</keyword>
<dbReference type="GO" id="GO:0009055">
    <property type="term" value="F:electron transfer activity"/>
    <property type="evidence" value="ECO:0007669"/>
    <property type="project" value="InterPro"/>
</dbReference>
<dbReference type="PROSITE" id="PS51007">
    <property type="entry name" value="CYTC"/>
    <property type="match status" value="1"/>
</dbReference>
<evidence type="ECO:0000256" key="10">
    <source>
        <dbReference type="SAM" id="SignalP"/>
    </source>
</evidence>
<evidence type="ECO:0000256" key="8">
    <source>
        <dbReference type="PIRSR" id="PIRSR000294-1"/>
    </source>
</evidence>
<keyword evidence="2 8" id="KW-0349">Heme</keyword>
<dbReference type="STRING" id="641691.SAMN05421636_101358"/>
<keyword evidence="6" id="KW-0560">Oxidoreductase</keyword>
<comment type="PTM">
    <text evidence="8">Binds 2 heme groups per subunit.</text>
</comment>
<dbReference type="SUPFAM" id="SSF46626">
    <property type="entry name" value="Cytochrome c"/>
    <property type="match status" value="2"/>
</dbReference>
<feature type="domain" description="Cytochrome c" evidence="11">
    <location>
        <begin position="58"/>
        <end position="173"/>
    </location>
</feature>
<dbReference type="OrthoDB" id="9805202at2"/>
<sequence length="393" mass="44102">MRKAAKLVLYILLPLFLAKCADVGKEQKKTAKKTRFIPRITALPQTVKSPKDNPASPEKEILGKLLFYDPILSGNKDVACATCHHPNNGYAEFLDISIGPNSRGLGSKRKFNSPNDIPFVKRNAQTIINTAFNGIDSYNRYKPEQASMFWDDRAKSLEKQALEPIIAFAEMRGHGSTESDILETVIMRLQEIPEYQKLFERAFGGTDAVTVDNLGKAIAAFERTIVTNNSRFDQYMRGDEDAILISEKEGFKLFKSVGCANCHNGPMFSDYKKHVLGAPENNKLPIPDAGVQDTFAFRTPSLRNLRFTAPYMHNGSLQNLRRVLEFYEDISNGKVRNPNVPKERFDPFVRELQLSVKEMSQIISFLNTLNDDSFDKVIPETVPSGLSVGGDIQ</sequence>
<evidence type="ECO:0000313" key="13">
    <source>
        <dbReference type="Proteomes" id="UP000199109"/>
    </source>
</evidence>
<evidence type="ECO:0000313" key="12">
    <source>
        <dbReference type="EMBL" id="SDD66696.1"/>
    </source>
</evidence>
<dbReference type="GO" id="GO:0020037">
    <property type="term" value="F:heme binding"/>
    <property type="evidence" value="ECO:0007669"/>
    <property type="project" value="InterPro"/>
</dbReference>
<keyword evidence="13" id="KW-1185">Reference proteome</keyword>
<evidence type="ECO:0000259" key="11">
    <source>
        <dbReference type="PROSITE" id="PS51007"/>
    </source>
</evidence>
<dbReference type="AlphaFoldDB" id="A0A1G6WNK8"/>
<dbReference type="InterPro" id="IPR009056">
    <property type="entry name" value="Cyt_c-like_dom"/>
</dbReference>
<feature type="binding site" description="covalent" evidence="8">
    <location>
        <position position="262"/>
    </location>
    <ligand>
        <name>heme c</name>
        <dbReference type="ChEBI" id="CHEBI:61717"/>
        <label>2</label>
    </ligand>
</feature>
<comment type="cofactor">
    <cofactor evidence="8">
        <name>heme</name>
        <dbReference type="ChEBI" id="CHEBI:30413"/>
    </cofactor>
    <text evidence="8">Binds 2 heme groups.</text>
</comment>
<dbReference type="PIRSF" id="PIRSF000294">
    <property type="entry name" value="Cytochrome-c_peroxidase"/>
    <property type="match status" value="1"/>
</dbReference>
<feature type="chain" id="PRO_5011752507" evidence="10">
    <location>
        <begin position="22"/>
        <end position="393"/>
    </location>
</feature>
<dbReference type="Proteomes" id="UP000199109">
    <property type="component" value="Unassembled WGS sequence"/>
</dbReference>
<evidence type="ECO:0000256" key="6">
    <source>
        <dbReference type="ARBA" id="ARBA00023002"/>
    </source>
</evidence>
<evidence type="ECO:0000256" key="3">
    <source>
        <dbReference type="ARBA" id="ARBA00022723"/>
    </source>
</evidence>
<evidence type="ECO:0000256" key="7">
    <source>
        <dbReference type="ARBA" id="ARBA00023004"/>
    </source>
</evidence>